<dbReference type="PROSITE" id="PS00893">
    <property type="entry name" value="NUDIX_BOX"/>
    <property type="match status" value="1"/>
</dbReference>
<keyword evidence="1" id="KW-0378">Hydrolase</keyword>
<proteinExistence type="predicted"/>
<dbReference type="InterPro" id="IPR020476">
    <property type="entry name" value="Nudix_hydrolase"/>
</dbReference>
<dbReference type="InterPro" id="IPR020084">
    <property type="entry name" value="NUDIX_hydrolase_CS"/>
</dbReference>
<keyword evidence="4" id="KW-1185">Reference proteome</keyword>
<dbReference type="SUPFAM" id="SSF55811">
    <property type="entry name" value="Nudix"/>
    <property type="match status" value="1"/>
</dbReference>
<evidence type="ECO:0000313" key="4">
    <source>
        <dbReference type="Proteomes" id="UP001208689"/>
    </source>
</evidence>
<dbReference type="PANTHER" id="PTHR11839:SF1">
    <property type="entry name" value="ADP-SUGAR PYROPHOSPHATASE"/>
    <property type="match status" value="1"/>
</dbReference>
<dbReference type="PRINTS" id="PR00502">
    <property type="entry name" value="NUDIXFAMILY"/>
</dbReference>
<dbReference type="Gene3D" id="3.90.79.10">
    <property type="entry name" value="Nucleoside Triphosphate Pyrophosphohydrolase"/>
    <property type="match status" value="1"/>
</dbReference>
<feature type="domain" description="Nudix hydrolase" evidence="2">
    <location>
        <begin position="39"/>
        <end position="173"/>
    </location>
</feature>
<dbReference type="InterPro" id="IPR015797">
    <property type="entry name" value="NUDIX_hydrolase-like_dom_sf"/>
</dbReference>
<accession>A0ABY6HN56</accession>
<gene>
    <name evidence="3" type="ORF">NEF87_001236</name>
</gene>
<organism evidence="3 4">
    <name type="scientific">Candidatus Lokiarchaeum ossiferum</name>
    <dbReference type="NCBI Taxonomy" id="2951803"/>
    <lineage>
        <taxon>Archaea</taxon>
        <taxon>Promethearchaeati</taxon>
        <taxon>Promethearchaeota</taxon>
        <taxon>Promethearchaeia</taxon>
        <taxon>Promethearchaeales</taxon>
        <taxon>Promethearchaeaceae</taxon>
        <taxon>Candidatus Lokiarchaeum</taxon>
    </lineage>
</organism>
<dbReference type="PROSITE" id="PS51462">
    <property type="entry name" value="NUDIX"/>
    <property type="match status" value="1"/>
</dbReference>
<dbReference type="PANTHER" id="PTHR11839">
    <property type="entry name" value="UDP/ADP-SUGAR PYROPHOSPHATASE"/>
    <property type="match status" value="1"/>
</dbReference>
<dbReference type="InterPro" id="IPR000086">
    <property type="entry name" value="NUDIX_hydrolase_dom"/>
</dbReference>
<dbReference type="Pfam" id="PF00293">
    <property type="entry name" value="NUDIX"/>
    <property type="match status" value="1"/>
</dbReference>
<name>A0ABY6HN56_9ARCH</name>
<sequence length="188" mass="21738">MKVQSTKNLYATKWLELKQVTYLDKTGNKQEWDYVSRNQNRQIVSVVCRSRRYNKFLFISQPRASINQIEISFPAGLVDKGETPQQAALRELKEETGYDGQIVSISPLCTKSAGLSDERTYIVECIVDEKAVGNSEMEITEDIQYFWKTPNQFQNFVETLDLRKFSISSNVFNFILGHQYSKKRGNRG</sequence>
<evidence type="ECO:0000256" key="1">
    <source>
        <dbReference type="ARBA" id="ARBA00022801"/>
    </source>
</evidence>
<protein>
    <recommendedName>
        <fullName evidence="2">Nudix hydrolase domain-containing protein</fullName>
    </recommendedName>
</protein>
<evidence type="ECO:0000259" key="2">
    <source>
        <dbReference type="PROSITE" id="PS51462"/>
    </source>
</evidence>
<dbReference type="Proteomes" id="UP001208689">
    <property type="component" value="Chromosome"/>
</dbReference>
<reference evidence="3" key="1">
    <citation type="submission" date="2022-09" db="EMBL/GenBank/DDBJ databases">
        <title>Actin cytoskeleton and complex cell architecture in an #Asgard archaeon.</title>
        <authorList>
            <person name="Ponce Toledo R.I."/>
            <person name="Schleper C."/>
            <person name="Rodrigues Oliveira T."/>
            <person name="Wollweber F."/>
            <person name="Xu J."/>
            <person name="Rittmann S."/>
            <person name="Klingl A."/>
            <person name="Pilhofer M."/>
        </authorList>
    </citation>
    <scope>NUCLEOTIDE SEQUENCE</scope>
    <source>
        <strain evidence="3">B-35</strain>
    </source>
</reference>
<evidence type="ECO:0000313" key="3">
    <source>
        <dbReference type="EMBL" id="UYP44951.1"/>
    </source>
</evidence>
<dbReference type="EMBL" id="CP104013">
    <property type="protein sequence ID" value="UYP44951.1"/>
    <property type="molecule type" value="Genomic_DNA"/>
</dbReference>